<organism evidence="2 3">
    <name type="scientific">Salegentibacter flavus</name>
    <dbReference type="NCBI Taxonomy" id="287099"/>
    <lineage>
        <taxon>Bacteria</taxon>
        <taxon>Pseudomonadati</taxon>
        <taxon>Bacteroidota</taxon>
        <taxon>Flavobacteriia</taxon>
        <taxon>Flavobacteriales</taxon>
        <taxon>Flavobacteriaceae</taxon>
        <taxon>Salegentibacter</taxon>
    </lineage>
</organism>
<dbReference type="InterPro" id="IPR000600">
    <property type="entry name" value="ROK"/>
</dbReference>
<dbReference type="InterPro" id="IPR043129">
    <property type="entry name" value="ATPase_NBD"/>
</dbReference>
<dbReference type="CDD" id="cd23763">
    <property type="entry name" value="ASKHA_ATPase_ROK"/>
    <property type="match status" value="1"/>
</dbReference>
<dbReference type="AlphaFoldDB" id="A0A1I5A407"/>
<keyword evidence="2" id="KW-0808">Transferase</keyword>
<gene>
    <name evidence="2" type="ORF">SAMN05660413_01674</name>
</gene>
<dbReference type="OrthoDB" id="9810372at2"/>
<dbReference type="GO" id="GO:0016301">
    <property type="term" value="F:kinase activity"/>
    <property type="evidence" value="ECO:0007669"/>
    <property type="project" value="UniProtKB-KW"/>
</dbReference>
<dbReference type="EMBL" id="FOVL01000008">
    <property type="protein sequence ID" value="SFN56979.1"/>
    <property type="molecule type" value="Genomic_DNA"/>
</dbReference>
<accession>A0A1I5A407</accession>
<reference evidence="2 3" key="1">
    <citation type="submission" date="2016-10" db="EMBL/GenBank/DDBJ databases">
        <authorList>
            <person name="de Groot N.N."/>
        </authorList>
    </citation>
    <scope>NUCLEOTIDE SEQUENCE [LARGE SCALE GENOMIC DNA]</scope>
    <source>
        <strain evidence="2 3">DSM 17794</strain>
    </source>
</reference>
<keyword evidence="3" id="KW-1185">Reference proteome</keyword>
<proteinExistence type="inferred from homology"/>
<dbReference type="Proteomes" id="UP000199153">
    <property type="component" value="Unassembled WGS sequence"/>
</dbReference>
<dbReference type="SUPFAM" id="SSF53067">
    <property type="entry name" value="Actin-like ATPase domain"/>
    <property type="match status" value="1"/>
</dbReference>
<keyword evidence="2" id="KW-0418">Kinase</keyword>
<name>A0A1I5A407_9FLAO</name>
<dbReference type="PANTHER" id="PTHR18964:SF149">
    <property type="entry name" value="BIFUNCTIONAL UDP-N-ACETYLGLUCOSAMINE 2-EPIMERASE_N-ACETYLMANNOSAMINE KINASE"/>
    <property type="match status" value="1"/>
</dbReference>
<dbReference type="RefSeq" id="WP_093408239.1">
    <property type="nucleotide sequence ID" value="NZ_FOVL01000008.1"/>
</dbReference>
<protein>
    <submittedName>
        <fullName evidence="2">Glucokinase</fullName>
    </submittedName>
</protein>
<dbReference type="PANTHER" id="PTHR18964">
    <property type="entry name" value="ROK (REPRESSOR, ORF, KINASE) FAMILY"/>
    <property type="match status" value="1"/>
</dbReference>
<dbReference type="Gene3D" id="3.30.420.40">
    <property type="match status" value="2"/>
</dbReference>
<sequence length="288" mass="31327">MNQITIGVDLGATKTKVGVVQNSVVIDEIEFPTSSQGSKEQIIGELINGIEKISNQNILGIGIGVPGLIDEEKGIIYNLWNIPSWKEVHLKSQLEDHFHKPVRITNDANVFALGEKMFGKGGPYKNLVGVTLGSGFGTGIIIDHKLYSGSYSSAGEMANLPYLDKTIEDYCSGKFFFNEHGLKGDEVAKLAEKGNLEALKIFKEFGHHLGNSLKLILNILSPEAIFLGGSISKSYVFFEESLLETINTFPFKKVRDQLVVEPSTTSNTALLGSAALILAEQYQADSSS</sequence>
<evidence type="ECO:0000256" key="1">
    <source>
        <dbReference type="ARBA" id="ARBA00006479"/>
    </source>
</evidence>
<comment type="similarity">
    <text evidence="1">Belongs to the ROK (NagC/XylR) family.</text>
</comment>
<dbReference type="STRING" id="287099.SAMN05660413_01674"/>
<dbReference type="Pfam" id="PF00480">
    <property type="entry name" value="ROK"/>
    <property type="match status" value="1"/>
</dbReference>
<evidence type="ECO:0000313" key="2">
    <source>
        <dbReference type="EMBL" id="SFN56979.1"/>
    </source>
</evidence>
<evidence type="ECO:0000313" key="3">
    <source>
        <dbReference type="Proteomes" id="UP000199153"/>
    </source>
</evidence>